<keyword evidence="1" id="KW-0812">Transmembrane</keyword>
<feature type="transmembrane region" description="Helical" evidence="1">
    <location>
        <begin position="30"/>
        <end position="48"/>
    </location>
</feature>
<accession>A0ABU1U3F4</accession>
<feature type="transmembrane region" description="Helical" evidence="1">
    <location>
        <begin position="161"/>
        <end position="180"/>
    </location>
</feature>
<feature type="transmembrane region" description="Helical" evidence="1">
    <location>
        <begin position="326"/>
        <end position="347"/>
    </location>
</feature>
<proteinExistence type="predicted"/>
<organism evidence="2 3">
    <name type="scientific">Fictibacillus barbaricus</name>
    <dbReference type="NCBI Taxonomy" id="182136"/>
    <lineage>
        <taxon>Bacteria</taxon>
        <taxon>Bacillati</taxon>
        <taxon>Bacillota</taxon>
        <taxon>Bacilli</taxon>
        <taxon>Bacillales</taxon>
        <taxon>Fictibacillaceae</taxon>
        <taxon>Fictibacillus</taxon>
    </lineage>
</organism>
<protein>
    <recommendedName>
        <fullName evidence="4">Voltage-dependent anion channel</fullName>
    </recommendedName>
</protein>
<comment type="caution">
    <text evidence="2">The sequence shown here is derived from an EMBL/GenBank/DDBJ whole genome shotgun (WGS) entry which is preliminary data.</text>
</comment>
<keyword evidence="3" id="KW-1185">Reference proteome</keyword>
<keyword evidence="1" id="KW-1133">Transmembrane helix</keyword>
<dbReference type="Proteomes" id="UP001258181">
    <property type="component" value="Unassembled WGS sequence"/>
</dbReference>
<feature type="transmembrane region" description="Helical" evidence="1">
    <location>
        <begin position="285"/>
        <end position="306"/>
    </location>
</feature>
<evidence type="ECO:0000313" key="3">
    <source>
        <dbReference type="Proteomes" id="UP001258181"/>
    </source>
</evidence>
<dbReference type="EMBL" id="JAVDWA010000005">
    <property type="protein sequence ID" value="MDR7074034.1"/>
    <property type="molecule type" value="Genomic_DNA"/>
</dbReference>
<name>A0ABU1U3F4_9BACL</name>
<keyword evidence="1" id="KW-0472">Membrane</keyword>
<dbReference type="RefSeq" id="WP_310260319.1">
    <property type="nucleotide sequence ID" value="NZ_JAVDWA010000005.1"/>
</dbReference>
<feature type="transmembrane region" description="Helical" evidence="1">
    <location>
        <begin position="192"/>
        <end position="212"/>
    </location>
</feature>
<evidence type="ECO:0000256" key="1">
    <source>
        <dbReference type="SAM" id="Phobius"/>
    </source>
</evidence>
<reference evidence="2 3" key="1">
    <citation type="submission" date="2023-07" db="EMBL/GenBank/DDBJ databases">
        <title>Sorghum-associated microbial communities from plants grown in Nebraska, USA.</title>
        <authorList>
            <person name="Schachtman D."/>
        </authorList>
    </citation>
    <scope>NUCLEOTIDE SEQUENCE [LARGE SCALE GENOMIC DNA]</scope>
    <source>
        <strain evidence="2 3">BE211</strain>
    </source>
</reference>
<gene>
    <name evidence="2" type="ORF">J2X07_003024</name>
</gene>
<sequence>MVYLCLLVVLLACLTWFIHSHKIYIKTSTMAAVMSLGIIVQGVLFNYFGNPFSQGFFGKFLSIINLSLWLAFVISVFMASFGGKFKEIHYSNQINRFAIGTWVAGTSICGILLHAEFNQLVFIPRLLTVMNVVLWIIYIGISLKTLIEIIRTKRFKNVHGILLLTTVSTQSIVLLTNAVFKGLPSIMNMTFLIVGFCFYIICAFFILFRYVMSSWSIEKDWNNTNCILHGALSISGIACIKTSLVNADMITFIWVSAIMIFLLIESVEIFRMIKRIKHYGFQKGIWTYDVTQWGRIFTFAMFYTFTFTIKQNLELLVFIKEEIIHIGIWIVLSLLIIEIVLCSNFIIKTYLTSQKEMHKENEVTFP</sequence>
<evidence type="ECO:0000313" key="2">
    <source>
        <dbReference type="EMBL" id="MDR7074034.1"/>
    </source>
</evidence>
<evidence type="ECO:0008006" key="4">
    <source>
        <dbReference type="Google" id="ProtNLM"/>
    </source>
</evidence>
<feature type="transmembrane region" description="Helical" evidence="1">
    <location>
        <begin position="252"/>
        <end position="273"/>
    </location>
</feature>
<feature type="transmembrane region" description="Helical" evidence="1">
    <location>
        <begin position="60"/>
        <end position="82"/>
    </location>
</feature>
<feature type="transmembrane region" description="Helical" evidence="1">
    <location>
        <begin position="94"/>
        <end position="113"/>
    </location>
</feature>
<feature type="transmembrane region" description="Helical" evidence="1">
    <location>
        <begin position="120"/>
        <end position="141"/>
    </location>
</feature>